<dbReference type="Proteomes" id="UP001595840">
    <property type="component" value="Unassembled WGS sequence"/>
</dbReference>
<feature type="domain" description="HTH marR-type" evidence="6">
    <location>
        <begin position="14"/>
        <end position="146"/>
    </location>
</feature>
<evidence type="ECO:0000256" key="5">
    <source>
        <dbReference type="ARBA" id="ARBA00023163"/>
    </source>
</evidence>
<evidence type="ECO:0000256" key="3">
    <source>
        <dbReference type="ARBA" id="ARBA00023015"/>
    </source>
</evidence>
<proteinExistence type="predicted"/>
<dbReference type="InterPro" id="IPR036390">
    <property type="entry name" value="WH_DNA-bd_sf"/>
</dbReference>
<accession>A0ABV8V814</accession>
<comment type="caution">
    <text evidence="7">The sequence shown here is derived from an EMBL/GenBank/DDBJ whole genome shotgun (WGS) entry which is preliminary data.</text>
</comment>
<name>A0ABV8V814_9GAMM</name>
<dbReference type="PANTHER" id="PTHR33164">
    <property type="entry name" value="TRANSCRIPTIONAL REGULATOR, MARR FAMILY"/>
    <property type="match status" value="1"/>
</dbReference>
<dbReference type="EMBL" id="JBHSCX010000020">
    <property type="protein sequence ID" value="MFC4363189.1"/>
    <property type="molecule type" value="Genomic_DNA"/>
</dbReference>
<organism evidence="7 8">
    <name type="scientific">Simiduia curdlanivorans</name>
    <dbReference type="NCBI Taxonomy" id="1492769"/>
    <lineage>
        <taxon>Bacteria</taxon>
        <taxon>Pseudomonadati</taxon>
        <taxon>Pseudomonadota</taxon>
        <taxon>Gammaproteobacteria</taxon>
        <taxon>Cellvibrionales</taxon>
        <taxon>Cellvibrionaceae</taxon>
        <taxon>Simiduia</taxon>
    </lineage>
</organism>
<dbReference type="InterPro" id="IPR039422">
    <property type="entry name" value="MarR/SlyA-like"/>
</dbReference>
<evidence type="ECO:0000313" key="7">
    <source>
        <dbReference type="EMBL" id="MFC4363189.1"/>
    </source>
</evidence>
<gene>
    <name evidence="7" type="ORF">ACFOX3_12820</name>
</gene>
<dbReference type="PRINTS" id="PR00598">
    <property type="entry name" value="HTHMARR"/>
</dbReference>
<evidence type="ECO:0000256" key="1">
    <source>
        <dbReference type="ARBA" id="ARBA00004496"/>
    </source>
</evidence>
<keyword evidence="3" id="KW-0805">Transcription regulation</keyword>
<evidence type="ECO:0000259" key="6">
    <source>
        <dbReference type="PROSITE" id="PS50995"/>
    </source>
</evidence>
<dbReference type="PROSITE" id="PS50995">
    <property type="entry name" value="HTH_MARR_2"/>
    <property type="match status" value="1"/>
</dbReference>
<dbReference type="InterPro" id="IPR036388">
    <property type="entry name" value="WH-like_DNA-bd_sf"/>
</dbReference>
<reference evidence="8" key="1">
    <citation type="journal article" date="2019" name="Int. J. Syst. Evol. Microbiol.">
        <title>The Global Catalogue of Microorganisms (GCM) 10K type strain sequencing project: providing services to taxonomists for standard genome sequencing and annotation.</title>
        <authorList>
            <consortium name="The Broad Institute Genomics Platform"/>
            <consortium name="The Broad Institute Genome Sequencing Center for Infectious Disease"/>
            <person name="Wu L."/>
            <person name="Ma J."/>
        </authorList>
    </citation>
    <scope>NUCLEOTIDE SEQUENCE [LARGE SCALE GENOMIC DNA]</scope>
    <source>
        <strain evidence="8">CECT 8570</strain>
    </source>
</reference>
<sequence length="146" mass="16234">MGNAIDDAKLVHLDQQLCFKLYAASRLVIRAYKPLLDSMGVTYPQYLVLMVLWQSESAVTVGHLGDKLMLDSGTLTPLIKRMEALGLVARQRGLEDERQVWVQLTDAGKALQPMAINWVKQVATATTEVDLVALRKQLDSLLEKIG</sequence>
<keyword evidence="8" id="KW-1185">Reference proteome</keyword>
<dbReference type="RefSeq" id="WP_290260845.1">
    <property type="nucleotide sequence ID" value="NZ_JAUFQG010000004.1"/>
</dbReference>
<dbReference type="InterPro" id="IPR055166">
    <property type="entry name" value="Transc_reg_Sar_Rot_HTH"/>
</dbReference>
<keyword evidence="2" id="KW-0963">Cytoplasm</keyword>
<evidence type="ECO:0000256" key="4">
    <source>
        <dbReference type="ARBA" id="ARBA00023125"/>
    </source>
</evidence>
<dbReference type="PANTHER" id="PTHR33164:SF5">
    <property type="entry name" value="ORGANIC HYDROPEROXIDE RESISTANCE TRANSCRIPTIONAL REGULATOR"/>
    <property type="match status" value="1"/>
</dbReference>
<keyword evidence="5" id="KW-0804">Transcription</keyword>
<dbReference type="SMART" id="SM00347">
    <property type="entry name" value="HTH_MARR"/>
    <property type="match status" value="1"/>
</dbReference>
<dbReference type="SUPFAM" id="SSF46785">
    <property type="entry name" value="Winged helix' DNA-binding domain"/>
    <property type="match status" value="1"/>
</dbReference>
<protein>
    <submittedName>
        <fullName evidence="7">MarR family winged helix-turn-helix transcriptional regulator</fullName>
    </submittedName>
</protein>
<dbReference type="Gene3D" id="1.10.10.10">
    <property type="entry name" value="Winged helix-like DNA-binding domain superfamily/Winged helix DNA-binding domain"/>
    <property type="match status" value="1"/>
</dbReference>
<dbReference type="InterPro" id="IPR000835">
    <property type="entry name" value="HTH_MarR-typ"/>
</dbReference>
<evidence type="ECO:0000313" key="8">
    <source>
        <dbReference type="Proteomes" id="UP001595840"/>
    </source>
</evidence>
<evidence type="ECO:0000256" key="2">
    <source>
        <dbReference type="ARBA" id="ARBA00022490"/>
    </source>
</evidence>
<dbReference type="Pfam" id="PF22381">
    <property type="entry name" value="Staph_reg_Sar_Rot"/>
    <property type="match status" value="1"/>
</dbReference>
<comment type="subcellular location">
    <subcellularLocation>
        <location evidence="1">Cytoplasm</location>
    </subcellularLocation>
</comment>
<keyword evidence="4" id="KW-0238">DNA-binding</keyword>